<accession>A0ABN1MKK4</accession>
<protein>
    <recommendedName>
        <fullName evidence="3">DUF4249 family protein</fullName>
    </recommendedName>
</protein>
<dbReference type="Proteomes" id="UP001501126">
    <property type="component" value="Unassembled WGS sequence"/>
</dbReference>
<comment type="caution">
    <text evidence="1">The sequence shown here is derived from an EMBL/GenBank/DDBJ whole genome shotgun (WGS) entry which is preliminary data.</text>
</comment>
<evidence type="ECO:0000313" key="2">
    <source>
        <dbReference type="Proteomes" id="UP001501126"/>
    </source>
</evidence>
<organism evidence="1 2">
    <name type="scientific">Wandonia haliotis</name>
    <dbReference type="NCBI Taxonomy" id="574963"/>
    <lineage>
        <taxon>Bacteria</taxon>
        <taxon>Pseudomonadati</taxon>
        <taxon>Bacteroidota</taxon>
        <taxon>Flavobacteriia</taxon>
        <taxon>Flavobacteriales</taxon>
        <taxon>Crocinitomicaceae</taxon>
        <taxon>Wandonia</taxon>
    </lineage>
</organism>
<evidence type="ECO:0000313" key="1">
    <source>
        <dbReference type="EMBL" id="GAA0873676.1"/>
    </source>
</evidence>
<name>A0ABN1MKK4_9FLAO</name>
<proteinExistence type="predicted"/>
<dbReference type="EMBL" id="BAAAFH010000002">
    <property type="protein sequence ID" value="GAA0873676.1"/>
    <property type="molecule type" value="Genomic_DNA"/>
</dbReference>
<gene>
    <name evidence="1" type="ORF">GCM10009118_00840</name>
</gene>
<keyword evidence="2" id="KW-1185">Reference proteome</keyword>
<sequence length="371" mass="41771">MGSIVKIMKKLKHSFLALSGIATFLLVTGCKSEFDVTTDYQVTPIIFGLLDQGEKFQYIRINKTFLGQGNAYDFAKVADSSYFDQVDAKVVEVINGSIQNEWPLRDTILENKSENGAFYAPQHKLYYFYADTLYPDAIYRLEANINNGEHIVKGQTRVVSNVTIQSPIQQTTFALRGAQPGDYKGIPIIWTTASGSGGRNSRYNVKFVFHWDEYTGGIPTSKSFTWNLSELSGENYTGGTISVSVPGEQFFQMVRDRIPIDPSVERRLHTKVEIILTAGAEDLTNYMLASQPSSSLAQSKPTYTNLEGAIGLFSARYTHRFDKLFVNGNYRTLDQNSMRELCEGPYTYELDFCSNHPIDNNPLNPMSFRCQ</sequence>
<evidence type="ECO:0008006" key="3">
    <source>
        <dbReference type="Google" id="ProtNLM"/>
    </source>
</evidence>
<reference evidence="1 2" key="1">
    <citation type="journal article" date="2019" name="Int. J. Syst. Evol. Microbiol.">
        <title>The Global Catalogue of Microorganisms (GCM) 10K type strain sequencing project: providing services to taxonomists for standard genome sequencing and annotation.</title>
        <authorList>
            <consortium name="The Broad Institute Genomics Platform"/>
            <consortium name="The Broad Institute Genome Sequencing Center for Infectious Disease"/>
            <person name="Wu L."/>
            <person name="Ma J."/>
        </authorList>
    </citation>
    <scope>NUCLEOTIDE SEQUENCE [LARGE SCALE GENOMIC DNA]</scope>
    <source>
        <strain evidence="1 2">JCM 16083</strain>
    </source>
</reference>
<dbReference type="PROSITE" id="PS51257">
    <property type="entry name" value="PROKAR_LIPOPROTEIN"/>
    <property type="match status" value="1"/>
</dbReference>